<reference evidence="1 2" key="1">
    <citation type="submission" date="2015-09" db="EMBL/GenBank/DDBJ databases">
        <authorList>
            <consortium name="Pathogen Informatics"/>
        </authorList>
    </citation>
    <scope>NUCLEOTIDE SEQUENCE [LARGE SCALE GENOMIC DNA]</scope>
    <source>
        <strain evidence="1 2">2789STDY5834856</strain>
    </source>
</reference>
<gene>
    <name evidence="1" type="ORF">ERS852471_01981</name>
</gene>
<evidence type="ECO:0000313" key="1">
    <source>
        <dbReference type="EMBL" id="CUO65523.1"/>
    </source>
</evidence>
<protein>
    <submittedName>
        <fullName evidence="1">Uncharacterized protein</fullName>
    </submittedName>
</protein>
<name>A0A174GST1_9CLOT</name>
<dbReference type="EMBL" id="CYZX01000012">
    <property type="protein sequence ID" value="CUO65523.1"/>
    <property type="molecule type" value="Genomic_DNA"/>
</dbReference>
<evidence type="ECO:0000313" key="2">
    <source>
        <dbReference type="Proteomes" id="UP000095594"/>
    </source>
</evidence>
<dbReference type="RefSeq" id="WP_055266126.1">
    <property type="nucleotide sequence ID" value="NZ_CABIXQ010000012.1"/>
</dbReference>
<dbReference type="AlphaFoldDB" id="A0A174GST1"/>
<dbReference type="Proteomes" id="UP000095594">
    <property type="component" value="Unassembled WGS sequence"/>
</dbReference>
<proteinExistence type="predicted"/>
<sequence>MKKNWNNPELKNLSLRCTSSEGCPYENEVNATPSTLLPEIIWGDGKLGCTHWNNDLKGCEHPNYGIKRICWPCPPVKVCPPTNPS</sequence>
<accession>A0A174GST1</accession>
<organism evidence="1 2">
    <name type="scientific">Clostridium disporicum</name>
    <dbReference type="NCBI Taxonomy" id="84024"/>
    <lineage>
        <taxon>Bacteria</taxon>
        <taxon>Bacillati</taxon>
        <taxon>Bacillota</taxon>
        <taxon>Clostridia</taxon>
        <taxon>Eubacteriales</taxon>
        <taxon>Clostridiaceae</taxon>
        <taxon>Clostridium</taxon>
    </lineage>
</organism>